<evidence type="ECO:0000313" key="3">
    <source>
        <dbReference type="Proteomes" id="UP001500909"/>
    </source>
</evidence>
<dbReference type="Proteomes" id="UP001500909">
    <property type="component" value="Unassembled WGS sequence"/>
</dbReference>
<reference evidence="3" key="1">
    <citation type="journal article" date="2019" name="Int. J. Syst. Evol. Microbiol.">
        <title>The Global Catalogue of Microorganisms (GCM) 10K type strain sequencing project: providing services to taxonomists for standard genome sequencing and annotation.</title>
        <authorList>
            <consortium name="The Broad Institute Genomics Platform"/>
            <consortium name="The Broad Institute Genome Sequencing Center for Infectious Disease"/>
            <person name="Wu L."/>
            <person name="Ma J."/>
        </authorList>
    </citation>
    <scope>NUCLEOTIDE SEQUENCE [LARGE SCALE GENOMIC DNA]</scope>
    <source>
        <strain evidence="3">JCM 4805</strain>
    </source>
</reference>
<feature type="domain" description="HTH cro/C1-type" evidence="1">
    <location>
        <begin position="46"/>
        <end position="80"/>
    </location>
</feature>
<name>A0ABP3KVJ7_9ACTN</name>
<comment type="caution">
    <text evidence="2">The sequence shown here is derived from an EMBL/GenBank/DDBJ whole genome shotgun (WGS) entry which is preliminary data.</text>
</comment>
<dbReference type="PROSITE" id="PS50943">
    <property type="entry name" value="HTH_CROC1"/>
    <property type="match status" value="1"/>
</dbReference>
<accession>A0ABP3KVJ7</accession>
<organism evidence="2 3">
    <name type="scientific">Streptomyces olivaceiscleroticus</name>
    <dbReference type="NCBI Taxonomy" id="68245"/>
    <lineage>
        <taxon>Bacteria</taxon>
        <taxon>Bacillati</taxon>
        <taxon>Actinomycetota</taxon>
        <taxon>Actinomycetes</taxon>
        <taxon>Kitasatosporales</taxon>
        <taxon>Streptomycetaceae</taxon>
        <taxon>Streptomyces</taxon>
    </lineage>
</organism>
<protein>
    <submittedName>
        <fullName evidence="2">Helix-turn-helix transcriptional regulator</fullName>
    </submittedName>
</protein>
<evidence type="ECO:0000313" key="2">
    <source>
        <dbReference type="EMBL" id="GAA0486136.1"/>
    </source>
</evidence>
<dbReference type="SMART" id="SM00530">
    <property type="entry name" value="HTH_XRE"/>
    <property type="match status" value="2"/>
</dbReference>
<dbReference type="RefSeq" id="WP_346098350.1">
    <property type="nucleotide sequence ID" value="NZ_BAAABY010000044.1"/>
</dbReference>
<dbReference type="SUPFAM" id="SSF47413">
    <property type="entry name" value="lambda repressor-like DNA-binding domains"/>
    <property type="match status" value="1"/>
</dbReference>
<dbReference type="EMBL" id="BAAABY010000044">
    <property type="protein sequence ID" value="GAA0486136.1"/>
    <property type="molecule type" value="Genomic_DNA"/>
</dbReference>
<dbReference type="InterPro" id="IPR001387">
    <property type="entry name" value="Cro/C1-type_HTH"/>
</dbReference>
<proteinExistence type="predicted"/>
<evidence type="ECO:0000259" key="1">
    <source>
        <dbReference type="PROSITE" id="PS50943"/>
    </source>
</evidence>
<dbReference type="InterPro" id="IPR010982">
    <property type="entry name" value="Lambda_DNA-bd_dom_sf"/>
</dbReference>
<sequence length="235" mass="25734">MAVHTPDRGERRPPFDAQAAKRMREALGMTPAHVAYGINAAYGKPIQPRTIAAWERGEGSPTESELNALAGALWCAPGDLLGTPDTLREYRIARGIAADDLALRIGMEIPAYERMEATGQWQGNDRQAAALRAELDLPLPALVRLTGRDRQLAEMLRSAATTRWQAYTRPVGKLLGLPKPTVQKALEFLFEEYHRRMAGTLGWGGGVETAAESSDAGRDFLADVLTHFWEQVGEG</sequence>
<dbReference type="CDD" id="cd00093">
    <property type="entry name" value="HTH_XRE"/>
    <property type="match status" value="1"/>
</dbReference>
<keyword evidence="3" id="KW-1185">Reference proteome</keyword>
<gene>
    <name evidence="2" type="ORF">GCM10010361_58780</name>
</gene>
<dbReference type="Gene3D" id="1.10.260.40">
    <property type="entry name" value="lambda repressor-like DNA-binding domains"/>
    <property type="match status" value="1"/>
</dbReference>